<accession>A0A7H0GX92</accession>
<gene>
    <name evidence="3" type="ORF">H9L05_04145</name>
</gene>
<dbReference type="RefSeq" id="WP_187733143.1">
    <property type="nucleotide sequence ID" value="NZ_CP060784.1"/>
</dbReference>
<dbReference type="SUPFAM" id="SSF50998">
    <property type="entry name" value="Quinoprotein alcohol dehydrogenase-like"/>
    <property type="match status" value="1"/>
</dbReference>
<dbReference type="EMBL" id="CP060784">
    <property type="protein sequence ID" value="QNP52908.1"/>
    <property type="molecule type" value="Genomic_DNA"/>
</dbReference>
<dbReference type="AlphaFoldDB" id="A0A7H0GX92"/>
<protein>
    <recommendedName>
        <fullName evidence="2">PorZ N-terminal beta-propeller domain-containing protein</fullName>
    </recommendedName>
</protein>
<dbReference type="KEGG" id="hqi:H9L05_04145"/>
<dbReference type="InterPro" id="IPR011047">
    <property type="entry name" value="Quinoprotein_ADH-like_sf"/>
</dbReference>
<dbReference type="InterPro" id="IPR048954">
    <property type="entry name" value="PorZ_N"/>
</dbReference>
<feature type="chain" id="PRO_5029007230" description="PorZ N-terminal beta-propeller domain-containing protein" evidence="1">
    <location>
        <begin position="27"/>
        <end position="276"/>
    </location>
</feature>
<organism evidence="3 4">
    <name type="scientific">Hymenobacter qilianensis</name>
    <dbReference type="NCBI Taxonomy" id="1385715"/>
    <lineage>
        <taxon>Bacteria</taxon>
        <taxon>Pseudomonadati</taxon>
        <taxon>Bacteroidota</taxon>
        <taxon>Cytophagia</taxon>
        <taxon>Cytophagales</taxon>
        <taxon>Hymenobacteraceae</taxon>
        <taxon>Hymenobacter</taxon>
    </lineage>
</organism>
<keyword evidence="4" id="KW-1185">Reference proteome</keyword>
<reference evidence="3 4" key="1">
    <citation type="submission" date="2020-08" db="EMBL/GenBank/DDBJ databases">
        <title>Genome sequence of Hymenobacter qilianensis JCM 19763T.</title>
        <authorList>
            <person name="Hyun D.-W."/>
            <person name="Bae J.-W."/>
        </authorList>
    </citation>
    <scope>NUCLEOTIDE SEQUENCE [LARGE SCALE GENOMIC DNA]</scope>
    <source>
        <strain evidence="3 4">JCM 19763</strain>
    </source>
</reference>
<feature type="signal peptide" evidence="1">
    <location>
        <begin position="1"/>
        <end position="26"/>
    </location>
</feature>
<evidence type="ECO:0000256" key="1">
    <source>
        <dbReference type="SAM" id="SignalP"/>
    </source>
</evidence>
<keyword evidence="1" id="KW-0732">Signal</keyword>
<dbReference type="Pfam" id="PF21544">
    <property type="entry name" value="PorZ_N_b_propeller"/>
    <property type="match status" value="1"/>
</dbReference>
<evidence type="ECO:0000259" key="2">
    <source>
        <dbReference type="Pfam" id="PF21544"/>
    </source>
</evidence>
<proteinExistence type="predicted"/>
<feature type="domain" description="PorZ N-terminal beta-propeller" evidence="2">
    <location>
        <begin position="54"/>
        <end position="211"/>
    </location>
</feature>
<evidence type="ECO:0000313" key="4">
    <source>
        <dbReference type="Proteomes" id="UP000516093"/>
    </source>
</evidence>
<dbReference type="Proteomes" id="UP000516093">
    <property type="component" value="Chromosome"/>
</dbReference>
<name>A0A7H0GX92_9BACT</name>
<evidence type="ECO:0000313" key="3">
    <source>
        <dbReference type="EMBL" id="QNP52908.1"/>
    </source>
</evidence>
<sequence length="276" mass="30139">MTYLLRTCRWLSFVAVWLCSLTSAVAQGPVGFGDWQLHLPTNQAKAVTDADKRVYVATENSFFYFDKELNTTRLLSRRDGLNDVGVSTVAYDSVSQQLLIAYNSGNLDVLRANGSIQNITDILRAQITQAKTVNHIHFSGPRAYLACSIGLVVLDMTRLEVRDTYVNIGPGGQAVQVYASTVLRDSVYAATSAGLLRGRLTDNLANFRNWTIDLPARAGNPFRTLATYNEKVYAGANGDQLYRFVGGPGAGKGWQPVAGFAGGNFGSLRPRGLDCW</sequence>